<dbReference type="Pfam" id="PF13490">
    <property type="entry name" value="zf-HC2"/>
    <property type="match status" value="1"/>
</dbReference>
<keyword evidence="1" id="KW-0472">Membrane</keyword>
<feature type="transmembrane region" description="Helical" evidence="1">
    <location>
        <begin position="81"/>
        <end position="100"/>
    </location>
</feature>
<proteinExistence type="predicted"/>
<dbReference type="InterPro" id="IPR041916">
    <property type="entry name" value="Anti_sigma_zinc_sf"/>
</dbReference>
<organism evidence="3 4">
    <name type="scientific">candidate division WOR-3 bacterium</name>
    <dbReference type="NCBI Taxonomy" id="2052148"/>
    <lineage>
        <taxon>Bacteria</taxon>
        <taxon>Bacteria division WOR-3</taxon>
    </lineage>
</organism>
<accession>A0A660SME7</accession>
<dbReference type="Gene3D" id="1.10.10.1320">
    <property type="entry name" value="Anti-sigma factor, zinc-finger domain"/>
    <property type="match status" value="1"/>
</dbReference>
<comment type="caution">
    <text evidence="3">The sequence shown here is derived from an EMBL/GenBank/DDBJ whole genome shotgun (WGS) entry which is preliminary data.</text>
</comment>
<dbReference type="EMBL" id="QNBE01000012">
    <property type="protein sequence ID" value="RKX71286.1"/>
    <property type="molecule type" value="Genomic_DNA"/>
</dbReference>
<feature type="domain" description="Putative zinc-finger" evidence="2">
    <location>
        <begin position="3"/>
        <end position="37"/>
    </location>
</feature>
<keyword evidence="1" id="KW-0812">Transmembrane</keyword>
<sequence length="143" mass="16922">MNCEEIREVLIDYLNNDLDPEEMALVQSHLQSCPGCAREFQILKEMIVCCQEPIEYRECYIEEFVYEVRTRIARQKRMRTVFRYLPIALVPIGLGLFLFFHRPKPSPVPVYLDSETRVMIDSLSDQEFNTLLDRIRQVSLSEE</sequence>
<dbReference type="InterPro" id="IPR027383">
    <property type="entry name" value="Znf_put"/>
</dbReference>
<protein>
    <recommendedName>
        <fullName evidence="2">Putative zinc-finger domain-containing protein</fullName>
    </recommendedName>
</protein>
<keyword evidence="1" id="KW-1133">Transmembrane helix</keyword>
<gene>
    <name evidence="3" type="ORF">DRP53_02000</name>
</gene>
<name>A0A660SME7_UNCW3</name>
<dbReference type="Proteomes" id="UP000268469">
    <property type="component" value="Unassembled WGS sequence"/>
</dbReference>
<evidence type="ECO:0000256" key="1">
    <source>
        <dbReference type="SAM" id="Phobius"/>
    </source>
</evidence>
<evidence type="ECO:0000313" key="4">
    <source>
        <dbReference type="Proteomes" id="UP000268469"/>
    </source>
</evidence>
<evidence type="ECO:0000313" key="3">
    <source>
        <dbReference type="EMBL" id="RKX71286.1"/>
    </source>
</evidence>
<reference evidence="3 4" key="1">
    <citation type="submission" date="2018-06" db="EMBL/GenBank/DDBJ databases">
        <title>Extensive metabolic versatility and redundancy in microbially diverse, dynamic hydrothermal sediments.</title>
        <authorList>
            <person name="Dombrowski N."/>
            <person name="Teske A."/>
            <person name="Baker B.J."/>
        </authorList>
    </citation>
    <scope>NUCLEOTIDE SEQUENCE [LARGE SCALE GENOMIC DNA]</scope>
    <source>
        <strain evidence="3">B36_G15</strain>
    </source>
</reference>
<evidence type="ECO:0000259" key="2">
    <source>
        <dbReference type="Pfam" id="PF13490"/>
    </source>
</evidence>
<dbReference type="AlphaFoldDB" id="A0A660SME7"/>